<gene>
    <name evidence="1" type="ORF">LTR97_006732</name>
</gene>
<dbReference type="EMBL" id="JAVRQU010000009">
    <property type="protein sequence ID" value="KAK5699083.1"/>
    <property type="molecule type" value="Genomic_DNA"/>
</dbReference>
<evidence type="ECO:0000313" key="1">
    <source>
        <dbReference type="EMBL" id="KAK5699083.1"/>
    </source>
</evidence>
<protein>
    <submittedName>
        <fullName evidence="1">Uncharacterized protein</fullName>
    </submittedName>
</protein>
<name>A0AAN7WGI3_9PEZI</name>
<proteinExistence type="predicted"/>
<dbReference type="Proteomes" id="UP001310594">
    <property type="component" value="Unassembled WGS sequence"/>
</dbReference>
<sequence>MASISIPSNLALPAHYHTEGTTSSAFGGAEKTAAPFDDDEGFAEFEFTDELNTTLPGAESAAGTILEEDATHSADSTPATTAKEGVSTVAGGTAGSARYPLVFDQRSYNFVLDEYVLDGCVLGLEEEEEWDAEFDEEETVEKGTAEPQMPLQQDETFWVGEETGPEMPAVWAADEVEVGMMAELEPWVVEMGWRWTSTSSSTLRCLRARRRRCLFAC</sequence>
<dbReference type="AlphaFoldDB" id="A0AAN7WGI3"/>
<organism evidence="1 2">
    <name type="scientific">Elasticomyces elasticus</name>
    <dbReference type="NCBI Taxonomy" id="574655"/>
    <lineage>
        <taxon>Eukaryota</taxon>
        <taxon>Fungi</taxon>
        <taxon>Dikarya</taxon>
        <taxon>Ascomycota</taxon>
        <taxon>Pezizomycotina</taxon>
        <taxon>Dothideomycetes</taxon>
        <taxon>Dothideomycetidae</taxon>
        <taxon>Mycosphaerellales</taxon>
        <taxon>Teratosphaeriaceae</taxon>
        <taxon>Elasticomyces</taxon>
    </lineage>
</organism>
<comment type="caution">
    <text evidence="1">The sequence shown here is derived from an EMBL/GenBank/DDBJ whole genome shotgun (WGS) entry which is preliminary data.</text>
</comment>
<accession>A0AAN7WGI3</accession>
<reference evidence="1" key="1">
    <citation type="submission" date="2023-08" db="EMBL/GenBank/DDBJ databases">
        <title>Black Yeasts Isolated from many extreme environments.</title>
        <authorList>
            <person name="Coleine C."/>
            <person name="Stajich J.E."/>
            <person name="Selbmann L."/>
        </authorList>
    </citation>
    <scope>NUCLEOTIDE SEQUENCE</scope>
    <source>
        <strain evidence="1">CCFEE 5810</strain>
    </source>
</reference>
<evidence type="ECO:0000313" key="2">
    <source>
        <dbReference type="Proteomes" id="UP001310594"/>
    </source>
</evidence>